<comment type="subcellular location">
    <subcellularLocation>
        <location evidence="1">Membrane</location>
        <topology evidence="1">Multi-pass membrane protein</topology>
    </subcellularLocation>
</comment>
<comment type="caution">
    <text evidence="12">The sequence shown here is derived from an EMBL/GenBank/DDBJ whole genome shotgun (WGS) entry which is preliminary data.</text>
</comment>
<dbReference type="SMART" id="SM00382">
    <property type="entry name" value="AAA"/>
    <property type="match status" value="2"/>
</dbReference>
<name>A0A1Y2A416_9FUNG</name>
<evidence type="ECO:0000256" key="1">
    <source>
        <dbReference type="ARBA" id="ARBA00004141"/>
    </source>
</evidence>
<dbReference type="InterPro" id="IPR003593">
    <property type="entry name" value="AAA+_ATPase"/>
</dbReference>
<reference evidence="12 13" key="1">
    <citation type="submission" date="2016-08" db="EMBL/GenBank/DDBJ databases">
        <title>A Parts List for Fungal Cellulosomes Revealed by Comparative Genomics.</title>
        <authorList>
            <consortium name="DOE Joint Genome Institute"/>
            <person name="Haitjema C.H."/>
            <person name="Gilmore S.P."/>
            <person name="Henske J.K."/>
            <person name="Solomon K.V."/>
            <person name="De Groot R."/>
            <person name="Kuo A."/>
            <person name="Mondo S.J."/>
            <person name="Salamov A.A."/>
            <person name="Labutti K."/>
            <person name="Zhao Z."/>
            <person name="Chiniquy J."/>
            <person name="Barry K."/>
            <person name="Brewer H.M."/>
            <person name="Purvine S.O."/>
            <person name="Wright A.T."/>
            <person name="Boxma B."/>
            <person name="Van Alen T."/>
            <person name="Hackstein J.H."/>
            <person name="Baker S.E."/>
            <person name="Grigoriev I.V."/>
            <person name="O'Malley M.A."/>
        </authorList>
    </citation>
    <scope>NUCLEOTIDE SEQUENCE [LARGE SCALE GENOMIC DNA]</scope>
    <source>
        <strain evidence="12 13">G1</strain>
    </source>
</reference>
<evidence type="ECO:0000259" key="11">
    <source>
        <dbReference type="PROSITE" id="PS50893"/>
    </source>
</evidence>
<keyword evidence="12" id="KW-0378">Hydrolase</keyword>
<dbReference type="STRING" id="1754190.A0A1Y2A416"/>
<feature type="transmembrane region" description="Helical" evidence="10">
    <location>
        <begin position="402"/>
        <end position="423"/>
    </location>
</feature>
<dbReference type="EMBL" id="MCOG01000329">
    <property type="protein sequence ID" value="ORY17027.1"/>
    <property type="molecule type" value="Genomic_DNA"/>
</dbReference>
<keyword evidence="7 10" id="KW-1133">Transmembrane helix</keyword>
<feature type="domain" description="ABC transporter" evidence="11">
    <location>
        <begin position="1358"/>
        <end position="1592"/>
    </location>
</feature>
<dbReference type="InterPro" id="IPR027417">
    <property type="entry name" value="P-loop_NTPase"/>
</dbReference>
<dbReference type="GO" id="GO:0016887">
    <property type="term" value="F:ATP hydrolysis activity"/>
    <property type="evidence" value="ECO:0007669"/>
    <property type="project" value="InterPro"/>
</dbReference>
<dbReference type="OrthoDB" id="2109100at2759"/>
<dbReference type="PANTHER" id="PTHR19229">
    <property type="entry name" value="ATP-BINDING CASSETTE TRANSPORTER SUBFAMILY A ABCA"/>
    <property type="match status" value="1"/>
</dbReference>
<feature type="transmembrane region" description="Helical" evidence="10">
    <location>
        <begin position="271"/>
        <end position="298"/>
    </location>
</feature>
<keyword evidence="13" id="KW-1185">Reference proteome</keyword>
<evidence type="ECO:0000256" key="6">
    <source>
        <dbReference type="ARBA" id="ARBA00022840"/>
    </source>
</evidence>
<feature type="transmembrane region" description="Helical" evidence="10">
    <location>
        <begin position="1128"/>
        <end position="1150"/>
    </location>
</feature>
<evidence type="ECO:0000256" key="9">
    <source>
        <dbReference type="SAM" id="Coils"/>
    </source>
</evidence>
<dbReference type="InterPro" id="IPR026082">
    <property type="entry name" value="ABCA"/>
</dbReference>
<dbReference type="InterPro" id="IPR013525">
    <property type="entry name" value="ABC2_TM"/>
</dbReference>
<keyword evidence="4 10" id="KW-0812">Transmembrane</keyword>
<dbReference type="PROSITE" id="PS50893">
    <property type="entry name" value="ABC_TRANSPORTER_2"/>
    <property type="match status" value="2"/>
</dbReference>
<feature type="transmembrane region" description="Helical" evidence="10">
    <location>
        <begin position="886"/>
        <end position="910"/>
    </location>
</feature>
<dbReference type="SUPFAM" id="SSF52540">
    <property type="entry name" value="P-loop containing nucleoside triphosphate hydrolases"/>
    <property type="match status" value="2"/>
</dbReference>
<feature type="domain" description="ABC transporter" evidence="11">
    <location>
        <begin position="491"/>
        <end position="715"/>
    </location>
</feature>
<dbReference type="Gene3D" id="3.40.50.300">
    <property type="entry name" value="P-loop containing nucleotide triphosphate hydrolases"/>
    <property type="match status" value="2"/>
</dbReference>
<dbReference type="GO" id="GO:0005319">
    <property type="term" value="F:lipid transporter activity"/>
    <property type="evidence" value="ECO:0007669"/>
    <property type="project" value="TreeGrafter"/>
</dbReference>
<keyword evidence="8 10" id="KW-0472">Membrane</keyword>
<feature type="transmembrane region" description="Helical" evidence="10">
    <location>
        <begin position="1086"/>
        <end position="1116"/>
    </location>
</feature>
<keyword evidence="5" id="KW-0547">Nucleotide-binding</keyword>
<sequence>MVNNYYVQLKALFKRNLLLKKNSKLELLFEIIIPICFISFLEIVNIVNNPKTYEEIKPTTTVDLNTIFKQYTSMYQDKIPTLGFILPENNIDNGFMNKVLQNELFLNTTIKPIQFKNEDEMNEYYNNYHNFLLASIILKNDYQYTIRVNGTSAPDPSSEAITNYASGRFASENSLTDADIYTVIFSPIQAAVDQAIIQYLTNNNDVTITYYLGKLGKAACEYYEKDASAYIAAYVATIFYASIVIVAMNIVKEKELKIKDGLLMAGIHSSVFWLSWILLYAIIMFISSFIITLIFWAFKIFPYVNIIIQFLAIYLYGISCCSLGFICSAFFKKSKIAGVSTGIIALFLCYSNFGLQYINVYYRKIISIFSSPMSVGSFFFETNKMKMKYTRLNFDNMFNSDAGTFLLILIFNNICYLILAIILDRILINGKISVFSFNKNENNILENHINEKQSNYQDIQEDFNSINNEKCLVDVSHVYKIFCNNNNYRNNENENNTKKNNHIVVVNDVNFKVYENEIFGILGHNGAGKTTLLSIMVGLLEASKGDVYFDGMSISSNKSVIRKKFGVCAQTNIIYDQLTVEQHIKFYAELKNTKVDIDKILDSVDLLHQKKNKAGKLSGGQKRKLCIAMATIGNPKYIFLDEPTTGLDPLSRRKIWELLLKIKKGRVIFLTTHYMDEADILADRKLILSRGKIRCLGTSLYLKNHFNMNYNLNIEMKNIDSERQKINNLIKHHIPDATYVPNIDQIKILMDYPNDDVSCYTWKLKLNSTNNFNSLLNELEKLTGKSENKPIKQFALFMPSLEELFIRLEDESEGCNNNNRNDMGNINNEDSGNSLESMVKENESCLLHLRNTELPELKMTTKPNKFHQLICLIKYRYKMFLKDKKFAISSILLPVLLTTVAFIVANKFIINRKITSESKSISTSEIYGNSYINYDSQSTLNLSNENFASTLKDKNYQLKHLSLNEISNPEFGDPYYISSVKGELINNLNYRFYINYNDTMTHAIPATLNSISNAILSSKNIKEKISISSHPYSRNDDSNSLMGLMIAGLVIGNGIVFGIIKFGPLVVYERVNQLLQQLQLNGVSRLYYWISCFITDNSIFLISCILTILTGVIVHFEPLMDLKILSIIFIYILLWSIPTLLYQYILSFIFRKEETAFIYITLINYLSVLVGYLIYVIIEMAFTDSMYNLDISSGFFSVLSIFYAVSMTAIFPSFGLVILLHFLFIIKINEKVTHYEINLTNLFKPGNGVLPMIITLIILIVFYGLILYLLDNKINKVSRKDVLEEPPKRILEIYENELEKGNDDILKEYKFVKSHQNELPLSVIHLSKEYPVRGLNKERRNEIERKGKSSFTYEYGEIHPSIINDQELTKNAVVDVNFGVKNHECFGLLGPNGAGKSTTLNIITSTIPQTTGTICFKGRNINSKKSNEGSGLTSLGYCPQHDTLWKELTIREHIEFFLELRGFDSKSAKLYADQYIEVAGLEEHQNKRTDDLSGGTQRKLSLLIAICGYPEQILLDEPTAGMDPSTRRFIWNIIKSTKEANNSSIILTTHSMEEAEVLCDRIAILINGRLSCIGSPEYLKMKYGGTYILELQSRCMDQFHNEIIIKNNLFGHQHYILEKQSRERSKYEVNNPENIGHIFEVLEQCKSDKLVIDYSFSKATLEQVFLNFAKQQINSITN</sequence>
<protein>
    <submittedName>
        <fullName evidence="12">p-loop containing nucleoside triphosphate hydrolase protein</fullName>
    </submittedName>
</protein>
<proteinExistence type="inferred from homology"/>
<dbReference type="FunFam" id="3.40.50.300:FF:002275">
    <property type="entry name" value="ATP-binding cassette, subfamily A (ABC1), member 16"/>
    <property type="match status" value="1"/>
</dbReference>
<accession>A0A1Y2A416</accession>
<dbReference type="InterPro" id="IPR017871">
    <property type="entry name" value="ABC_transporter-like_CS"/>
</dbReference>
<feature type="transmembrane region" description="Helical" evidence="10">
    <location>
        <begin position="304"/>
        <end position="331"/>
    </location>
</feature>
<dbReference type="GO" id="GO:0140359">
    <property type="term" value="F:ABC-type transporter activity"/>
    <property type="evidence" value="ECO:0007669"/>
    <property type="project" value="InterPro"/>
</dbReference>
<evidence type="ECO:0000256" key="4">
    <source>
        <dbReference type="ARBA" id="ARBA00022692"/>
    </source>
</evidence>
<feature type="coiled-coil region" evidence="9">
    <location>
        <begin position="442"/>
        <end position="469"/>
    </location>
</feature>
<dbReference type="GO" id="GO:0016020">
    <property type="term" value="C:membrane"/>
    <property type="evidence" value="ECO:0007669"/>
    <property type="project" value="UniProtKB-SubCell"/>
</dbReference>
<evidence type="ECO:0000256" key="10">
    <source>
        <dbReference type="SAM" id="Phobius"/>
    </source>
</evidence>
<comment type="similarity">
    <text evidence="2">Belongs to the ABC transporter superfamily. ABCA family.</text>
</comment>
<feature type="transmembrane region" description="Helical" evidence="10">
    <location>
        <begin position="1041"/>
        <end position="1066"/>
    </location>
</feature>
<feature type="transmembrane region" description="Helical" evidence="10">
    <location>
        <begin position="229"/>
        <end position="251"/>
    </location>
</feature>
<evidence type="ECO:0000313" key="13">
    <source>
        <dbReference type="Proteomes" id="UP000193920"/>
    </source>
</evidence>
<dbReference type="FunFam" id="3.40.50.300:FF:000335">
    <property type="entry name" value="ATP binding cassette subfamily A member 5"/>
    <property type="match status" value="1"/>
</dbReference>
<evidence type="ECO:0000313" key="12">
    <source>
        <dbReference type="EMBL" id="ORY17027.1"/>
    </source>
</evidence>
<feature type="transmembrane region" description="Helical" evidence="10">
    <location>
        <begin position="27"/>
        <end position="47"/>
    </location>
</feature>
<dbReference type="Pfam" id="PF12698">
    <property type="entry name" value="ABC2_membrane_3"/>
    <property type="match status" value="2"/>
</dbReference>
<dbReference type="GO" id="GO:0005524">
    <property type="term" value="F:ATP binding"/>
    <property type="evidence" value="ECO:0007669"/>
    <property type="project" value="UniProtKB-KW"/>
</dbReference>
<feature type="transmembrane region" description="Helical" evidence="10">
    <location>
        <begin position="1248"/>
        <end position="1270"/>
    </location>
</feature>
<evidence type="ECO:0000256" key="3">
    <source>
        <dbReference type="ARBA" id="ARBA00022448"/>
    </source>
</evidence>
<keyword evidence="6" id="KW-0067">ATP-binding</keyword>
<keyword evidence="9" id="KW-0175">Coiled coil</keyword>
<evidence type="ECO:0000256" key="8">
    <source>
        <dbReference type="ARBA" id="ARBA00023136"/>
    </source>
</evidence>
<dbReference type="PROSITE" id="PS00211">
    <property type="entry name" value="ABC_TRANSPORTER_1"/>
    <property type="match status" value="1"/>
</dbReference>
<dbReference type="InterPro" id="IPR003439">
    <property type="entry name" value="ABC_transporter-like_ATP-bd"/>
</dbReference>
<evidence type="ECO:0000256" key="7">
    <source>
        <dbReference type="ARBA" id="ARBA00022989"/>
    </source>
</evidence>
<dbReference type="Pfam" id="PF00005">
    <property type="entry name" value="ABC_tran"/>
    <property type="match status" value="2"/>
</dbReference>
<organism evidence="12 13">
    <name type="scientific">Neocallimastix californiae</name>
    <dbReference type="NCBI Taxonomy" id="1754190"/>
    <lineage>
        <taxon>Eukaryota</taxon>
        <taxon>Fungi</taxon>
        <taxon>Fungi incertae sedis</taxon>
        <taxon>Chytridiomycota</taxon>
        <taxon>Chytridiomycota incertae sedis</taxon>
        <taxon>Neocallimastigomycetes</taxon>
        <taxon>Neocallimastigales</taxon>
        <taxon>Neocallimastigaceae</taxon>
        <taxon>Neocallimastix</taxon>
    </lineage>
</organism>
<evidence type="ECO:0000256" key="5">
    <source>
        <dbReference type="ARBA" id="ARBA00022741"/>
    </source>
</evidence>
<feature type="transmembrane region" description="Helical" evidence="10">
    <location>
        <begin position="361"/>
        <end position="381"/>
    </location>
</feature>
<dbReference type="CDD" id="cd03263">
    <property type="entry name" value="ABC_subfamily_A"/>
    <property type="match status" value="2"/>
</dbReference>
<dbReference type="Proteomes" id="UP000193920">
    <property type="component" value="Unassembled WGS sequence"/>
</dbReference>
<gene>
    <name evidence="12" type="ORF">LY90DRAFT_517658</name>
</gene>
<feature type="transmembrane region" description="Helical" evidence="10">
    <location>
        <begin position="1156"/>
        <end position="1178"/>
    </location>
</feature>
<evidence type="ECO:0000256" key="2">
    <source>
        <dbReference type="ARBA" id="ARBA00008869"/>
    </source>
</evidence>
<feature type="transmembrane region" description="Helical" evidence="10">
    <location>
        <begin position="336"/>
        <end position="355"/>
    </location>
</feature>
<keyword evidence="3" id="KW-0813">Transport</keyword>
<feature type="transmembrane region" description="Helical" evidence="10">
    <location>
        <begin position="1199"/>
        <end position="1228"/>
    </location>
</feature>